<keyword evidence="3" id="KW-1185">Reference proteome</keyword>
<gene>
    <name evidence="2" type="ORF">J21TS7_44280</name>
</gene>
<name>A0ABQ4LI72_9BACL</name>
<evidence type="ECO:0000313" key="2">
    <source>
        <dbReference type="EMBL" id="GIO56110.1"/>
    </source>
</evidence>
<evidence type="ECO:0000313" key="3">
    <source>
        <dbReference type="Proteomes" id="UP000676601"/>
    </source>
</evidence>
<dbReference type="Proteomes" id="UP000676601">
    <property type="component" value="Unassembled WGS sequence"/>
</dbReference>
<evidence type="ECO:0000256" key="1">
    <source>
        <dbReference type="SAM" id="MobiDB-lite"/>
    </source>
</evidence>
<protein>
    <submittedName>
        <fullName evidence="2">Uncharacterized protein</fullName>
    </submittedName>
</protein>
<dbReference type="EMBL" id="BORU01000002">
    <property type="protein sequence ID" value="GIO56110.1"/>
    <property type="molecule type" value="Genomic_DNA"/>
</dbReference>
<sequence>MKGMPEFQGYGLNVQQLGLTDELLAHAELTKDPLYRKIPQDRLAYYVDRSLQRGREAAQACRGMSIRELYRREGLRYEITDRSGTFHQLSLRAQIDFNKTPPEVVVYAASLRGMADAYRAVMSPGEQANHSADAKSGPGNALQPSERTPDPHSERPPAPQDDELERLVDIHLAHEFFHYVEYRAGQFTNDMLEPVEVFRLGRRLVKRSSVVQCSEIAAHAFCKEMMGLPFLPNVLDYAFLIQTGSLSEEAFYREVEAWKSGHAAAL</sequence>
<accession>A0ABQ4LI72</accession>
<feature type="region of interest" description="Disordered" evidence="1">
    <location>
        <begin position="124"/>
        <end position="160"/>
    </location>
</feature>
<organism evidence="2 3">
    <name type="scientific">Paenibacillus cineris</name>
    <dbReference type="NCBI Taxonomy" id="237530"/>
    <lineage>
        <taxon>Bacteria</taxon>
        <taxon>Bacillati</taxon>
        <taxon>Bacillota</taxon>
        <taxon>Bacilli</taxon>
        <taxon>Bacillales</taxon>
        <taxon>Paenibacillaceae</taxon>
        <taxon>Paenibacillus</taxon>
    </lineage>
</organism>
<proteinExistence type="predicted"/>
<comment type="caution">
    <text evidence="2">The sequence shown here is derived from an EMBL/GenBank/DDBJ whole genome shotgun (WGS) entry which is preliminary data.</text>
</comment>
<reference evidence="2 3" key="1">
    <citation type="submission" date="2021-03" db="EMBL/GenBank/DDBJ databases">
        <title>Antimicrobial resistance genes in bacteria isolated from Japanese honey, and their potential for conferring macrolide and lincosamide resistance in the American foulbrood pathogen Paenibacillus larvae.</title>
        <authorList>
            <person name="Okamoto M."/>
            <person name="Kumagai M."/>
            <person name="Kanamori H."/>
            <person name="Takamatsu D."/>
        </authorList>
    </citation>
    <scope>NUCLEOTIDE SEQUENCE [LARGE SCALE GENOMIC DNA]</scope>
    <source>
        <strain evidence="2 3">J21TS7</strain>
    </source>
</reference>